<protein>
    <submittedName>
        <fullName evidence="1">Uncharacterized protein</fullName>
    </submittedName>
</protein>
<comment type="caution">
    <text evidence="1">The sequence shown here is derived from an EMBL/GenBank/DDBJ whole genome shotgun (WGS) entry which is preliminary data.</text>
</comment>
<dbReference type="EMBL" id="LJZX01000045">
    <property type="protein sequence ID" value="PKQ75742.1"/>
    <property type="molecule type" value="Genomic_DNA"/>
</dbReference>
<reference evidence="1 2" key="1">
    <citation type="journal article" date="2017" name="Front. Microbiol.">
        <title>Strong Genomic and Phenotypic Heterogeneity in the Aeromonas sobria Species Complex.</title>
        <authorList>
            <person name="Gauthier J."/>
            <person name="Vincent A.T."/>
            <person name="Charette S.J."/>
            <person name="Derome N."/>
        </authorList>
    </citation>
    <scope>NUCLEOTIDE SEQUENCE [LARGE SCALE GENOMIC DNA]</scope>
    <source>
        <strain evidence="1 2">JF2635</strain>
    </source>
</reference>
<sequence length="174" mass="20028">MNKAFNLPNLTISEVLNCKSEDIFGLIESKYKLLGNDLEPTPAEAEQYFLQCMERFRVVGDRNIYGNKCTVFTPPSGYPFNEKVSDTYYYMYDNTLDGFKALALWITFIEKSAGYAIKGGPLSMFRWIKEVAVPVAYKEWEMEQADEKDVLNPTLTYLSNQSYQSPFFVAYIFG</sequence>
<gene>
    <name evidence="1" type="ORF">AOX56_04375</name>
</gene>
<dbReference type="Proteomes" id="UP000233526">
    <property type="component" value="Unassembled WGS sequence"/>
</dbReference>
<dbReference type="RefSeq" id="WP_101319278.1">
    <property type="nucleotide sequence ID" value="NZ_CAWNSS010000045.1"/>
</dbReference>
<dbReference type="AlphaFoldDB" id="A0A2N3IUM5"/>
<evidence type="ECO:0000313" key="2">
    <source>
        <dbReference type="Proteomes" id="UP000233526"/>
    </source>
</evidence>
<organism evidence="1 2">
    <name type="scientific">Aeromonas sobria</name>
    <dbReference type="NCBI Taxonomy" id="646"/>
    <lineage>
        <taxon>Bacteria</taxon>
        <taxon>Pseudomonadati</taxon>
        <taxon>Pseudomonadota</taxon>
        <taxon>Gammaproteobacteria</taxon>
        <taxon>Aeromonadales</taxon>
        <taxon>Aeromonadaceae</taxon>
        <taxon>Aeromonas</taxon>
    </lineage>
</organism>
<name>A0A2N3IUM5_AERSO</name>
<accession>A0A2N3IUM5</accession>
<evidence type="ECO:0000313" key="1">
    <source>
        <dbReference type="EMBL" id="PKQ75742.1"/>
    </source>
</evidence>
<proteinExistence type="predicted"/>